<gene>
    <name evidence="2" type="ORF">LTR24_007850</name>
</gene>
<feature type="transmembrane region" description="Helical" evidence="1">
    <location>
        <begin position="52"/>
        <end position="75"/>
    </location>
</feature>
<name>A0ABR0K1S6_9EURO</name>
<feature type="transmembrane region" description="Helical" evidence="1">
    <location>
        <begin position="1176"/>
        <end position="1195"/>
    </location>
</feature>
<proteinExistence type="predicted"/>
<protein>
    <submittedName>
        <fullName evidence="2">Uncharacterized protein</fullName>
    </submittedName>
</protein>
<keyword evidence="1" id="KW-1133">Transmembrane helix</keyword>
<feature type="transmembrane region" description="Helical" evidence="1">
    <location>
        <begin position="539"/>
        <end position="562"/>
    </location>
</feature>
<reference evidence="2 3" key="1">
    <citation type="submission" date="2023-08" db="EMBL/GenBank/DDBJ databases">
        <title>Black Yeasts Isolated from many extreme environments.</title>
        <authorList>
            <person name="Coleine C."/>
            <person name="Stajich J.E."/>
            <person name="Selbmann L."/>
        </authorList>
    </citation>
    <scope>NUCLEOTIDE SEQUENCE [LARGE SCALE GENOMIC DNA]</scope>
    <source>
        <strain evidence="2 3">CCFEE 5885</strain>
    </source>
</reference>
<evidence type="ECO:0000313" key="2">
    <source>
        <dbReference type="EMBL" id="KAK5083222.1"/>
    </source>
</evidence>
<feature type="transmembrane region" description="Helical" evidence="1">
    <location>
        <begin position="161"/>
        <end position="183"/>
    </location>
</feature>
<evidence type="ECO:0000313" key="3">
    <source>
        <dbReference type="Proteomes" id="UP001345013"/>
    </source>
</evidence>
<evidence type="ECO:0000256" key="1">
    <source>
        <dbReference type="SAM" id="Phobius"/>
    </source>
</evidence>
<keyword evidence="3" id="KW-1185">Reference proteome</keyword>
<feature type="transmembrane region" description="Helical" evidence="1">
    <location>
        <begin position="128"/>
        <end position="149"/>
    </location>
</feature>
<accession>A0ABR0K1S6</accession>
<feature type="transmembrane region" description="Helical" evidence="1">
    <location>
        <begin position="764"/>
        <end position="788"/>
    </location>
</feature>
<feature type="transmembrane region" description="Helical" evidence="1">
    <location>
        <begin position="702"/>
        <end position="720"/>
    </location>
</feature>
<sequence>MPQPTPSKQAYVAVAEEEHESTLKAQSYRSSHRKNIFASHHDHWQPFSLRPIGLMLFMATLICILAALVAIWSYARMHYGLDLVTTNHYSWTYGPTAVFILVISYWRLVDYHFKALTPWAELAAGPASAERSILLDYISPLLVTTLVLATKRRHFAVCMSIAGFVLLKVITIASTGLFFPAIITVGPFEQQMLQTSQFDLVTNFSDSSDPGASPFYEAYALMQLGLPLPSGLTTELLYETYKPTSDRTNANATYSVPSRAFAPRISCEAIEIKPLIDWDSFGSTTNQYEELQVQNNSRWTCPQRTGSARNDLNLQVIDIASRLAPARQLLTSFGPLDCRRINQNDDGTAPYLVALSDTFNVSITDIAINDMIEPISWDIAIPTITGMLCTIDYNMMDINILYNMSLVGNPAQRVDVLRPSEPSKLANLSTAYLSRKLGWAVPISTGGARDMFGLFTQFEDTEEPPHTVLTMIADRVNSNFKYLLDHPESFMDAAEYVMNNMILQIAKEAIIIHDTNITFQPQQALGQEHHAEERILIQIAPFLVSVVGISILILITIGVFIVHPKSFMSANPETLATKVDVLKASDKLNKTLELMANLSEKSANPTLRKTMYQIDTANSSIISYASPNDPTNGETSQRRIVGPGSTYAPLTLSNICIALTLLSASAAIGALEALQHLSDSDFPGIATIQKADSFISSIYSRFLPALIALLIATMFNCLDFNTAMLAPYNHLATGFGSYEEFNTPILAHIAPVAIVTALRRRYWAAFLTGLGALVGSVLTIVISGLYTIEYMPSVSDMLISQGDSWNMSYIQGFQTDNAATAVSSLIESANLSYPQFTYDELAFPTLNTIIGTSGNVAFTVPALRAELVCEELPWEISNASMVWTYYKTTGSSAITFNVTVPLPESCHYGSCFGNESTIRVTLLPTSTKGSTNTTYYAQAMDLHTGPWHASDEDCDIFFTEDGTVTPNQPINQPGCPSILLVYGYFDGKDHSKSTWTSMLCEQRVQQVNTSLVMSVPEKNILLDQPPMPDESTATYLDSGDNGEKAFGWWLSPNMEYSYVIFNESAIDPILLEGKTSVSNEENDFSNFFRGAFFGKTPLQLETLQKNDTESKALIFEHVQMFYRRYMAQYFSSNLRVHETTEPQKRDDNIVSSPTTIGSFTPSAGVPRLVQHRTPKIVLQAMLAFMFVCAVLALWLGRYHKLVLWNPCTIAGVMVLFAGSKMCEVEHATGTSTVLASQQAASMDDWDASHGATYEMVNSSKPRLSNRDKDAAETLQEPLVSASGQGWKNGSAAFRLGWWRSGVFMGPKRGLDAENEVSKWRYGIDMI</sequence>
<dbReference type="Proteomes" id="UP001345013">
    <property type="component" value="Unassembled WGS sequence"/>
</dbReference>
<keyword evidence="1" id="KW-0472">Membrane</keyword>
<dbReference type="Pfam" id="PF11915">
    <property type="entry name" value="DUF3433"/>
    <property type="match status" value="2"/>
</dbReference>
<dbReference type="EMBL" id="JAVRRG010000124">
    <property type="protein sequence ID" value="KAK5083222.1"/>
    <property type="molecule type" value="Genomic_DNA"/>
</dbReference>
<dbReference type="InterPro" id="IPR021840">
    <property type="entry name" value="DUF3433"/>
</dbReference>
<feature type="transmembrane region" description="Helical" evidence="1">
    <location>
        <begin position="647"/>
        <end position="671"/>
    </location>
</feature>
<feature type="transmembrane region" description="Helical" evidence="1">
    <location>
        <begin position="87"/>
        <end position="108"/>
    </location>
</feature>
<comment type="caution">
    <text evidence="2">The sequence shown here is derived from an EMBL/GenBank/DDBJ whole genome shotgun (WGS) entry which is preliminary data.</text>
</comment>
<dbReference type="PANTHER" id="PTHR37544">
    <property type="entry name" value="SPRAY-RELATED"/>
    <property type="match status" value="1"/>
</dbReference>
<dbReference type="PANTHER" id="PTHR37544:SF1">
    <property type="entry name" value="PHOSPHORIBOSYLAMINOIMIDAZOLE-SUCCINOCARBOXAMIDE SYNTHASE"/>
    <property type="match status" value="1"/>
</dbReference>
<keyword evidence="1" id="KW-0812">Transmembrane</keyword>
<organism evidence="2 3">
    <name type="scientific">Lithohypha guttulata</name>
    <dbReference type="NCBI Taxonomy" id="1690604"/>
    <lineage>
        <taxon>Eukaryota</taxon>
        <taxon>Fungi</taxon>
        <taxon>Dikarya</taxon>
        <taxon>Ascomycota</taxon>
        <taxon>Pezizomycotina</taxon>
        <taxon>Eurotiomycetes</taxon>
        <taxon>Chaetothyriomycetidae</taxon>
        <taxon>Chaetothyriales</taxon>
        <taxon>Trichomeriaceae</taxon>
        <taxon>Lithohypha</taxon>
    </lineage>
</organism>